<dbReference type="Proteomes" id="UP000618943">
    <property type="component" value="Unassembled WGS sequence"/>
</dbReference>
<name>A0ABS1H5J9_9BACL</name>
<proteinExistence type="predicted"/>
<evidence type="ECO:0000313" key="3">
    <source>
        <dbReference type="Proteomes" id="UP000618943"/>
    </source>
</evidence>
<dbReference type="RefSeq" id="WP_100795552.1">
    <property type="nucleotide sequence ID" value="NZ_JAEOAH010000006.1"/>
</dbReference>
<comment type="caution">
    <text evidence="2">The sequence shown here is derived from an EMBL/GenBank/DDBJ whole genome shotgun (WGS) entry which is preliminary data.</text>
</comment>
<sequence length="200" mass="22693">MTNKDFATAVEERRSIYVINNEAIVSDERIQEIIEHAVKHTPSSFNSQTARAVVLLGEQHSKLWSITTETLRKVVPANDFAPTDEKMKMFGAGYGTVLFFEDQSIVKGLQEKFPSYADNFPIWSLQSSGMVQYVVWTALEQEGFGATLQHYNPLIDAEVKSEWNIPEDWKLLAEMPFGKPVVAAGEKQYSPIEDRVKVYK</sequence>
<gene>
    <name evidence="2" type="ORF">JFL43_07335</name>
</gene>
<feature type="domain" description="Nitroreductase" evidence="1">
    <location>
        <begin position="11"/>
        <end position="179"/>
    </location>
</feature>
<dbReference type="InterPro" id="IPR033877">
    <property type="entry name" value="Frm2/Hbn1"/>
</dbReference>
<protein>
    <submittedName>
        <fullName evidence="2">Nitroreductase family protein</fullName>
    </submittedName>
</protein>
<dbReference type="PANTHER" id="PTHR43035">
    <property type="entry name" value="FATTY ACID REPRESSION MUTANT PROTEIN 2-RELATED"/>
    <property type="match status" value="1"/>
</dbReference>
<keyword evidence="3" id="KW-1185">Reference proteome</keyword>
<dbReference type="PANTHER" id="PTHR43035:SF1">
    <property type="entry name" value="FATTY ACID REPRESSION MUTANT PROTEIN 2-RELATED"/>
    <property type="match status" value="1"/>
</dbReference>
<organism evidence="2 3">
    <name type="scientific">Viridibacillus soli</name>
    <dbReference type="NCBI Taxonomy" id="2798301"/>
    <lineage>
        <taxon>Bacteria</taxon>
        <taxon>Bacillati</taxon>
        <taxon>Bacillota</taxon>
        <taxon>Bacilli</taxon>
        <taxon>Bacillales</taxon>
        <taxon>Caryophanaceae</taxon>
        <taxon>Viridibacillus</taxon>
    </lineage>
</organism>
<evidence type="ECO:0000259" key="1">
    <source>
        <dbReference type="Pfam" id="PF00881"/>
    </source>
</evidence>
<reference evidence="2 3" key="1">
    <citation type="submission" date="2020-12" db="EMBL/GenBank/DDBJ databases">
        <title>YIM B01967 draft genome.</title>
        <authorList>
            <person name="Yan X."/>
        </authorList>
    </citation>
    <scope>NUCLEOTIDE SEQUENCE [LARGE SCALE GENOMIC DNA]</scope>
    <source>
        <strain evidence="2 3">YIM B01967</strain>
    </source>
</reference>
<dbReference type="Gene3D" id="3.40.109.10">
    <property type="entry name" value="NADH Oxidase"/>
    <property type="match status" value="1"/>
</dbReference>
<dbReference type="Pfam" id="PF00881">
    <property type="entry name" value="Nitroreductase"/>
    <property type="match status" value="1"/>
</dbReference>
<evidence type="ECO:0000313" key="2">
    <source>
        <dbReference type="EMBL" id="MBK3494671.1"/>
    </source>
</evidence>
<dbReference type="InterPro" id="IPR029479">
    <property type="entry name" value="Nitroreductase"/>
</dbReference>
<dbReference type="InterPro" id="IPR000415">
    <property type="entry name" value="Nitroreductase-like"/>
</dbReference>
<dbReference type="EMBL" id="JAEOAH010000006">
    <property type="protein sequence ID" value="MBK3494671.1"/>
    <property type="molecule type" value="Genomic_DNA"/>
</dbReference>
<dbReference type="CDD" id="cd02140">
    <property type="entry name" value="Frm2-like"/>
    <property type="match status" value="1"/>
</dbReference>
<dbReference type="SUPFAM" id="SSF55469">
    <property type="entry name" value="FMN-dependent nitroreductase-like"/>
    <property type="match status" value="1"/>
</dbReference>
<accession>A0ABS1H5J9</accession>